<evidence type="ECO:0000313" key="2">
    <source>
        <dbReference type="EMBL" id="BCZ47259.1"/>
    </source>
</evidence>
<keyword evidence="3" id="KW-1185">Reference proteome</keyword>
<dbReference type="PROSITE" id="PS50943">
    <property type="entry name" value="HTH_CROC1"/>
    <property type="match status" value="1"/>
</dbReference>
<feature type="domain" description="HTH cro/C1-type" evidence="1">
    <location>
        <begin position="7"/>
        <end position="61"/>
    </location>
</feature>
<dbReference type="Gene3D" id="1.10.260.40">
    <property type="entry name" value="lambda repressor-like DNA-binding domains"/>
    <property type="match status" value="1"/>
</dbReference>
<dbReference type="RefSeq" id="WP_224033619.1">
    <property type="nucleotide sequence ID" value="NZ_AP024849.1"/>
</dbReference>
<evidence type="ECO:0000259" key="1">
    <source>
        <dbReference type="PROSITE" id="PS50943"/>
    </source>
</evidence>
<protein>
    <recommendedName>
        <fullName evidence="1">HTH cro/C1-type domain-containing protein</fullName>
    </recommendedName>
</protein>
<organism evidence="2 3">
    <name type="scientific">Clostridium gelidum</name>
    <dbReference type="NCBI Taxonomy" id="704125"/>
    <lineage>
        <taxon>Bacteria</taxon>
        <taxon>Bacillati</taxon>
        <taxon>Bacillota</taxon>
        <taxon>Clostridia</taxon>
        <taxon>Eubacteriales</taxon>
        <taxon>Clostridiaceae</taxon>
        <taxon>Clostridium</taxon>
    </lineage>
</organism>
<dbReference type="CDD" id="cd00093">
    <property type="entry name" value="HTH_XRE"/>
    <property type="match status" value="1"/>
</dbReference>
<accession>A0ABM7T5H7</accession>
<evidence type="ECO:0000313" key="3">
    <source>
        <dbReference type="Proteomes" id="UP000824633"/>
    </source>
</evidence>
<sequence length="67" mass="7426">MNIGLMIATERTKNNLSTKKLAEAVGCSSRAIEYWESGKRKISLENADKIFKALGKTLIIGVKNNEQ</sequence>
<reference evidence="3" key="1">
    <citation type="submission" date="2021-07" db="EMBL/GenBank/DDBJ databases">
        <title>Complete genome sequencing of a Clostridium isolate.</title>
        <authorList>
            <person name="Ueki A."/>
            <person name="Tonouchi A."/>
        </authorList>
    </citation>
    <scope>NUCLEOTIDE SEQUENCE [LARGE SCALE GENOMIC DNA]</scope>
    <source>
        <strain evidence="3">C5S11</strain>
    </source>
</reference>
<proteinExistence type="predicted"/>
<dbReference type="EMBL" id="AP024849">
    <property type="protein sequence ID" value="BCZ47259.1"/>
    <property type="molecule type" value="Genomic_DNA"/>
</dbReference>
<dbReference type="InterPro" id="IPR001387">
    <property type="entry name" value="Cro/C1-type_HTH"/>
</dbReference>
<dbReference type="Pfam" id="PF01381">
    <property type="entry name" value="HTH_3"/>
    <property type="match status" value="1"/>
</dbReference>
<dbReference type="SUPFAM" id="SSF47413">
    <property type="entry name" value="lambda repressor-like DNA-binding domains"/>
    <property type="match status" value="1"/>
</dbReference>
<gene>
    <name evidence="2" type="ORF">psyc5s11_33260</name>
</gene>
<name>A0ABM7T5H7_9CLOT</name>
<dbReference type="InterPro" id="IPR010982">
    <property type="entry name" value="Lambda_DNA-bd_dom_sf"/>
</dbReference>
<dbReference type="Proteomes" id="UP000824633">
    <property type="component" value="Chromosome"/>
</dbReference>
<dbReference type="SMART" id="SM00530">
    <property type="entry name" value="HTH_XRE"/>
    <property type="match status" value="1"/>
</dbReference>